<name>X1LFZ1_9ZZZZ</name>
<feature type="region of interest" description="Disordered" evidence="1">
    <location>
        <begin position="1"/>
        <end position="22"/>
    </location>
</feature>
<organism evidence="2">
    <name type="scientific">marine sediment metagenome</name>
    <dbReference type="NCBI Taxonomy" id="412755"/>
    <lineage>
        <taxon>unclassified sequences</taxon>
        <taxon>metagenomes</taxon>
        <taxon>ecological metagenomes</taxon>
    </lineage>
</organism>
<evidence type="ECO:0000256" key="1">
    <source>
        <dbReference type="SAM" id="MobiDB-lite"/>
    </source>
</evidence>
<accession>X1LFZ1</accession>
<protein>
    <submittedName>
        <fullName evidence="2">Uncharacterized protein</fullName>
    </submittedName>
</protein>
<dbReference type="EMBL" id="BARV01000083">
    <property type="protein sequence ID" value="GAH93053.1"/>
    <property type="molecule type" value="Genomic_DNA"/>
</dbReference>
<evidence type="ECO:0000313" key="2">
    <source>
        <dbReference type="EMBL" id="GAH93053.1"/>
    </source>
</evidence>
<gene>
    <name evidence="2" type="ORF">S06H3_00471</name>
</gene>
<comment type="caution">
    <text evidence="2">The sequence shown here is derived from an EMBL/GenBank/DDBJ whole genome shotgun (WGS) entry which is preliminary data.</text>
</comment>
<feature type="compositionally biased region" description="Polar residues" evidence="1">
    <location>
        <begin position="7"/>
        <end position="16"/>
    </location>
</feature>
<sequence length="467" mass="53236">MRCDTPNLKTDASIQSMDDDGPWGLSRNTQGFSNTLPNSVRYTRKGYAQGLLSFNSACERIKARRYTPSYVFFEITKDDGSTVIVKSKVAIRGNDVYRARVWNRHKDLLSFCKVNDKISYIVPGASGGHTCNIIKCTLTVKPPSSRGGGWDRDEFNSYYSNYFYDLFVKRIRNAFPGVVVAKTLEVSTKKIRGWLHINVILVFPKHSFPVYLHTSKHNTHLNGDPIKSWRLKYYYSHSAINDGKDANISKEFFEDAWDCGHVDVRAVTSPHDLAEYTLKYHIKEFTDKQSHETQELTFSTLSLYDKRCFSFPKASEIRGTKDFTETVIDYTFGLDKDTTVNFDRLDIILHNSLECRFLGHYLDVNDNFNGNLWFEIVDSPPPEIDTGFLGTYSLGLDAVALSTWDTGTRISDGNFIRPSFVSSDKSQRLLGNSKKYSHLKETYGDASAASTVKKSSVSDYRKDYPWL</sequence>
<dbReference type="AlphaFoldDB" id="X1LFZ1"/>
<reference evidence="2" key="1">
    <citation type="journal article" date="2014" name="Front. Microbiol.">
        <title>High frequency of phylogenetically diverse reductive dehalogenase-homologous genes in deep subseafloor sedimentary metagenomes.</title>
        <authorList>
            <person name="Kawai M."/>
            <person name="Futagami T."/>
            <person name="Toyoda A."/>
            <person name="Takaki Y."/>
            <person name="Nishi S."/>
            <person name="Hori S."/>
            <person name="Arai W."/>
            <person name="Tsubouchi T."/>
            <person name="Morono Y."/>
            <person name="Uchiyama I."/>
            <person name="Ito T."/>
            <person name="Fujiyama A."/>
            <person name="Inagaki F."/>
            <person name="Takami H."/>
        </authorList>
    </citation>
    <scope>NUCLEOTIDE SEQUENCE</scope>
    <source>
        <strain evidence="2">Expedition CK06-06</strain>
    </source>
</reference>
<proteinExistence type="predicted"/>